<keyword evidence="2" id="KW-0472">Membrane</keyword>
<dbReference type="Pfam" id="PF11282">
    <property type="entry name" value="DUF3082"/>
    <property type="match status" value="1"/>
</dbReference>
<protein>
    <submittedName>
        <fullName evidence="3">Uncharacterized protein</fullName>
    </submittedName>
</protein>
<evidence type="ECO:0000256" key="1">
    <source>
        <dbReference type="SAM" id="MobiDB-lite"/>
    </source>
</evidence>
<keyword evidence="4" id="KW-1185">Reference proteome</keyword>
<evidence type="ECO:0000313" key="4">
    <source>
        <dbReference type="Proteomes" id="UP000653305"/>
    </source>
</evidence>
<comment type="caution">
    <text evidence="3">The sequence shown here is derived from an EMBL/GenBank/DDBJ whole genome shotgun (WGS) entry which is preliminary data.</text>
</comment>
<dbReference type="PANTHER" id="PTHR35733:SF1">
    <property type="entry name" value="OS02G0307800 PROTEIN"/>
    <property type="match status" value="1"/>
</dbReference>
<feature type="compositionally biased region" description="Basic and acidic residues" evidence="1">
    <location>
        <begin position="129"/>
        <end position="140"/>
    </location>
</feature>
<proteinExistence type="predicted"/>
<dbReference type="InterPro" id="IPR021434">
    <property type="entry name" value="DUF3082"/>
</dbReference>
<dbReference type="PANTHER" id="PTHR35733">
    <property type="entry name" value="OS02G0307800 PROTEIN"/>
    <property type="match status" value="1"/>
</dbReference>
<organism evidence="3 4">
    <name type="scientific">Phtheirospermum japonicum</name>
    <dbReference type="NCBI Taxonomy" id="374723"/>
    <lineage>
        <taxon>Eukaryota</taxon>
        <taxon>Viridiplantae</taxon>
        <taxon>Streptophyta</taxon>
        <taxon>Embryophyta</taxon>
        <taxon>Tracheophyta</taxon>
        <taxon>Spermatophyta</taxon>
        <taxon>Magnoliopsida</taxon>
        <taxon>eudicotyledons</taxon>
        <taxon>Gunneridae</taxon>
        <taxon>Pentapetalae</taxon>
        <taxon>asterids</taxon>
        <taxon>lamiids</taxon>
        <taxon>Lamiales</taxon>
        <taxon>Orobanchaceae</taxon>
        <taxon>Orobanchaceae incertae sedis</taxon>
        <taxon>Phtheirospermum</taxon>
    </lineage>
</organism>
<reference evidence="3" key="1">
    <citation type="submission" date="2020-07" db="EMBL/GenBank/DDBJ databases">
        <title>Ethylene signaling mediates host invasion by parasitic plants.</title>
        <authorList>
            <person name="Yoshida S."/>
        </authorList>
    </citation>
    <scope>NUCLEOTIDE SEQUENCE</scope>
    <source>
        <strain evidence="3">Okayama</strain>
    </source>
</reference>
<accession>A0A830B2I7</accession>
<evidence type="ECO:0000256" key="2">
    <source>
        <dbReference type="SAM" id="Phobius"/>
    </source>
</evidence>
<dbReference type="Proteomes" id="UP000653305">
    <property type="component" value="Unassembled WGS sequence"/>
</dbReference>
<feature type="transmembrane region" description="Helical" evidence="2">
    <location>
        <begin position="63"/>
        <end position="85"/>
    </location>
</feature>
<dbReference type="EMBL" id="BMAC01000001">
    <property type="protein sequence ID" value="GFP78634.1"/>
    <property type="molecule type" value="Genomic_DNA"/>
</dbReference>
<gene>
    <name evidence="3" type="ORF">PHJA_000007000</name>
</gene>
<keyword evidence="2" id="KW-0812">Transmembrane</keyword>
<dbReference type="AlphaFoldDB" id="A0A830B2I7"/>
<dbReference type="OrthoDB" id="5296at2759"/>
<sequence>MENLKKASKSRPSPDEAFLGALIAAVFCVLLYKFTTTIQFSLNSQRLSNNYSVRQITITIRTIINGLCYLATFVFGFNSIGLFLYSGQLALDSFVEAPIDEGKEPLNKSSTKPGHVESSGITGAEEDQTPDKIIKRKNEE</sequence>
<evidence type="ECO:0000313" key="3">
    <source>
        <dbReference type="EMBL" id="GFP78634.1"/>
    </source>
</evidence>
<feature type="region of interest" description="Disordered" evidence="1">
    <location>
        <begin position="102"/>
        <end position="140"/>
    </location>
</feature>
<feature type="transmembrane region" description="Helical" evidence="2">
    <location>
        <begin position="20"/>
        <end position="42"/>
    </location>
</feature>
<dbReference type="GO" id="GO:0009535">
    <property type="term" value="C:chloroplast thylakoid membrane"/>
    <property type="evidence" value="ECO:0007669"/>
    <property type="project" value="TreeGrafter"/>
</dbReference>
<name>A0A830B2I7_9LAMI</name>
<keyword evidence="2" id="KW-1133">Transmembrane helix</keyword>